<keyword evidence="2 7" id="KW-0479">Metal-binding</keyword>
<evidence type="ECO:0000259" key="10">
    <source>
        <dbReference type="Pfam" id="PF00749"/>
    </source>
</evidence>
<name>A0A1I7F417_9BACL</name>
<keyword evidence="8" id="KW-0648">Protein biosynthesis</keyword>
<dbReference type="NCBIfam" id="NF004315">
    <property type="entry name" value="PRK05710.1-4"/>
    <property type="match status" value="1"/>
</dbReference>
<dbReference type="InterPro" id="IPR014729">
    <property type="entry name" value="Rossmann-like_a/b/a_fold"/>
</dbReference>
<sequence length="359" mass="39083">MTCGQDRGQGRGQDRGLERRPVCGQERAQDGAHDRRPVRGRFAPSPTGLLHLGNAFTALVAWLHARQAGGAFVLRMEDIDAARSRPSYAEQILADLRWLGIDWDEGPDVGGPFGPYRQSQRGNRYEAALARLQADGWLYPCYCSRAELSAIASAPHGLASEGPAYPGRCRRLNEAERARRAARKTPALRFALPEDGGVSFVDGIAGIQTFPPGAGGDFIVKRADGVVAYQLAVVVDDADMAITDVVRGWDLLDSTPRQLYLYQALGLRAPRFAHVPLLVNPDGTRLAKRDALLTLAGMRAAGVAPETVVGWLAHLAGWMEEPEPVRPAELMGRLHLQKLPRGEVRLPAELLRRLRAGSA</sequence>
<dbReference type="NCBIfam" id="TIGR03838">
    <property type="entry name" value="queuosine_YadB"/>
    <property type="match status" value="1"/>
</dbReference>
<feature type="binding site" evidence="7">
    <location>
        <position position="288"/>
    </location>
    <ligand>
        <name>ATP</name>
        <dbReference type="ChEBI" id="CHEBI:30616"/>
    </ligand>
</feature>
<evidence type="ECO:0000256" key="8">
    <source>
        <dbReference type="RuleBase" id="RU363037"/>
    </source>
</evidence>
<dbReference type="AlphaFoldDB" id="A0A1I7F417"/>
<protein>
    <recommendedName>
        <fullName evidence="7">Glutamyl-Q tRNA(Asp) synthetase</fullName>
        <shortName evidence="7">Glu-Q-RSs</shortName>
        <ecNumber evidence="7">6.1.1.-</ecNumber>
    </recommendedName>
</protein>
<dbReference type="EMBL" id="FPBV01000001">
    <property type="protein sequence ID" value="SFU30917.1"/>
    <property type="molecule type" value="Genomic_DNA"/>
</dbReference>
<keyword evidence="1 7" id="KW-0436">Ligase</keyword>
<keyword evidence="12" id="KW-1185">Reference proteome</keyword>
<feature type="binding site" evidence="7">
    <location>
        <position position="229"/>
    </location>
    <ligand>
        <name>L-glutamate</name>
        <dbReference type="ChEBI" id="CHEBI:29985"/>
    </ligand>
</feature>
<dbReference type="EC" id="6.1.1.-" evidence="7"/>
<evidence type="ECO:0000256" key="9">
    <source>
        <dbReference type="SAM" id="MobiDB-lite"/>
    </source>
</evidence>
<dbReference type="InterPro" id="IPR020058">
    <property type="entry name" value="Glu/Gln-tRNA-synth_Ib_cat-dom"/>
</dbReference>
<gene>
    <name evidence="7" type="primary">gluQ</name>
    <name evidence="11" type="ORF">SAMN05421543_10151</name>
</gene>
<feature type="region of interest" description="Disordered" evidence="9">
    <location>
        <begin position="1"/>
        <end position="42"/>
    </location>
</feature>
<dbReference type="GO" id="GO:0006424">
    <property type="term" value="P:glutamyl-tRNA aminoacylation"/>
    <property type="evidence" value="ECO:0007669"/>
    <property type="project" value="InterPro"/>
</dbReference>
<feature type="binding site" evidence="7">
    <location>
        <position position="143"/>
    </location>
    <ligand>
        <name>Zn(2+)</name>
        <dbReference type="ChEBI" id="CHEBI:29105"/>
    </ligand>
</feature>
<dbReference type="NCBIfam" id="NF004314">
    <property type="entry name" value="PRK05710.1-3"/>
    <property type="match status" value="1"/>
</dbReference>
<feature type="binding site" evidence="7">
    <location>
        <position position="169"/>
    </location>
    <ligand>
        <name>Zn(2+)</name>
        <dbReference type="ChEBI" id="CHEBI:29105"/>
    </ligand>
</feature>
<dbReference type="Proteomes" id="UP000183508">
    <property type="component" value="Unassembled WGS sequence"/>
</dbReference>
<dbReference type="PANTHER" id="PTHR43311">
    <property type="entry name" value="GLUTAMATE--TRNA LIGASE"/>
    <property type="match status" value="1"/>
</dbReference>
<feature type="short sequence motif" description="'KMSKS' region" evidence="7">
    <location>
        <begin position="285"/>
        <end position="289"/>
    </location>
</feature>
<evidence type="ECO:0000256" key="1">
    <source>
        <dbReference type="ARBA" id="ARBA00022598"/>
    </source>
</evidence>
<evidence type="ECO:0000256" key="4">
    <source>
        <dbReference type="ARBA" id="ARBA00022833"/>
    </source>
</evidence>
<dbReference type="GO" id="GO:0006400">
    <property type="term" value="P:tRNA modification"/>
    <property type="evidence" value="ECO:0007669"/>
    <property type="project" value="InterPro"/>
</dbReference>
<evidence type="ECO:0000313" key="12">
    <source>
        <dbReference type="Proteomes" id="UP000183508"/>
    </source>
</evidence>
<evidence type="ECO:0000256" key="6">
    <source>
        <dbReference type="ARBA" id="ARBA00023146"/>
    </source>
</evidence>
<feature type="domain" description="Glutamyl/glutaminyl-tRNA synthetase class Ib catalytic" evidence="10">
    <location>
        <begin position="38"/>
        <end position="319"/>
    </location>
</feature>
<keyword evidence="4 7" id="KW-0862">Zinc</keyword>
<comment type="similarity">
    <text evidence="7">Belongs to the class-I aminoacyl-tRNA synthetase family. GluQ subfamily.</text>
</comment>
<proteinExistence type="inferred from homology"/>
<evidence type="ECO:0000256" key="5">
    <source>
        <dbReference type="ARBA" id="ARBA00022840"/>
    </source>
</evidence>
<feature type="binding site" evidence="7">
    <location>
        <position position="165"/>
    </location>
    <ligand>
        <name>Zn(2+)</name>
        <dbReference type="ChEBI" id="CHEBI:29105"/>
    </ligand>
</feature>
<dbReference type="HAMAP" id="MF_01428">
    <property type="entry name" value="Glu_Q_tRNA_synth"/>
    <property type="match status" value="1"/>
</dbReference>
<feature type="binding site" evidence="7">
    <location>
        <position position="77"/>
    </location>
    <ligand>
        <name>L-glutamate</name>
        <dbReference type="ChEBI" id="CHEBI:29985"/>
    </ligand>
</feature>
<comment type="function">
    <text evidence="7">Catalyzes the tRNA-independent activation of glutamate in presence of ATP and the subsequent transfer of glutamate onto a tRNA(Asp). Glutamate is transferred on the 2-amino-5-(4,5-dihydroxy-2-cyclopenten-1-yl) moiety of the queuosine in the wobble position of the QUC anticodon.</text>
</comment>
<dbReference type="STRING" id="392015.SAMN05421543_10151"/>
<dbReference type="InterPro" id="IPR001412">
    <property type="entry name" value="aa-tRNA-synth_I_CS"/>
</dbReference>
<evidence type="ECO:0000313" key="11">
    <source>
        <dbReference type="EMBL" id="SFU30917.1"/>
    </source>
</evidence>
<keyword evidence="3 7" id="KW-0547">Nucleotide-binding</keyword>
<dbReference type="InterPro" id="IPR022380">
    <property type="entry name" value="Glu-Q_tRNA(Asp)_Synthase"/>
</dbReference>
<dbReference type="OrthoDB" id="9807503at2"/>
<organism evidence="11 12">
    <name type="scientific">Alicyclobacillus macrosporangiidus</name>
    <dbReference type="NCBI Taxonomy" id="392015"/>
    <lineage>
        <taxon>Bacteria</taxon>
        <taxon>Bacillati</taxon>
        <taxon>Bacillota</taxon>
        <taxon>Bacilli</taxon>
        <taxon>Bacillales</taxon>
        <taxon>Alicyclobacillaceae</taxon>
        <taxon>Alicyclobacillus</taxon>
    </lineage>
</organism>
<feature type="binding site" evidence="7">
    <location>
        <begin position="41"/>
        <end position="45"/>
    </location>
    <ligand>
        <name>L-glutamate</name>
        <dbReference type="ChEBI" id="CHEBI:29985"/>
    </ligand>
</feature>
<dbReference type="PRINTS" id="PR00987">
    <property type="entry name" value="TRNASYNTHGLU"/>
</dbReference>
<feature type="binding site" evidence="7">
    <location>
        <position position="141"/>
    </location>
    <ligand>
        <name>Zn(2+)</name>
        <dbReference type="ChEBI" id="CHEBI:29105"/>
    </ligand>
</feature>
<feature type="compositionally biased region" description="Basic and acidic residues" evidence="9">
    <location>
        <begin position="8"/>
        <end position="37"/>
    </location>
</feature>
<feature type="binding site" evidence="7">
    <location>
        <position position="247"/>
    </location>
    <ligand>
        <name>L-glutamate</name>
        <dbReference type="ChEBI" id="CHEBI:29985"/>
    </ligand>
</feature>
<keyword evidence="5 7" id="KW-0067">ATP-binding</keyword>
<dbReference type="InterPro" id="IPR000924">
    <property type="entry name" value="Glu/Gln-tRNA-synth"/>
</dbReference>
<dbReference type="GO" id="GO:0005829">
    <property type="term" value="C:cytosol"/>
    <property type="evidence" value="ECO:0007669"/>
    <property type="project" value="TreeGrafter"/>
</dbReference>
<reference evidence="12" key="1">
    <citation type="submission" date="2016-10" db="EMBL/GenBank/DDBJ databases">
        <authorList>
            <person name="Varghese N."/>
        </authorList>
    </citation>
    <scope>NUCLEOTIDE SEQUENCE [LARGE SCALE GENOMIC DNA]</scope>
    <source>
        <strain evidence="12">DSM 17980</strain>
    </source>
</reference>
<dbReference type="InterPro" id="IPR049940">
    <property type="entry name" value="GluQ/Sye"/>
</dbReference>
<dbReference type="PANTHER" id="PTHR43311:SF1">
    <property type="entry name" value="GLUTAMYL-Q TRNA(ASP) SYNTHETASE"/>
    <property type="match status" value="1"/>
</dbReference>
<keyword evidence="6 7" id="KW-0030">Aminoacyl-tRNA synthetase</keyword>
<dbReference type="GO" id="GO:0005524">
    <property type="term" value="F:ATP binding"/>
    <property type="evidence" value="ECO:0007669"/>
    <property type="project" value="UniProtKB-KW"/>
</dbReference>
<evidence type="ECO:0000256" key="7">
    <source>
        <dbReference type="HAMAP-Rule" id="MF_01428"/>
    </source>
</evidence>
<dbReference type="Gene3D" id="3.40.50.620">
    <property type="entry name" value="HUPs"/>
    <property type="match status" value="1"/>
</dbReference>
<dbReference type="GO" id="GO:0004818">
    <property type="term" value="F:glutamate-tRNA ligase activity"/>
    <property type="evidence" value="ECO:0007669"/>
    <property type="project" value="TreeGrafter"/>
</dbReference>
<comment type="cofactor">
    <cofactor evidence="7">
        <name>Zn(2+)</name>
        <dbReference type="ChEBI" id="CHEBI:29105"/>
    </cofactor>
    <text evidence="7">Binds 1 zinc ion per subunit.</text>
</comment>
<evidence type="ECO:0000256" key="2">
    <source>
        <dbReference type="ARBA" id="ARBA00022723"/>
    </source>
</evidence>
<dbReference type="SUPFAM" id="SSF52374">
    <property type="entry name" value="Nucleotidylyl transferase"/>
    <property type="match status" value="1"/>
</dbReference>
<accession>A0A1I7F417</accession>
<dbReference type="Pfam" id="PF00749">
    <property type="entry name" value="tRNA-synt_1c"/>
    <property type="match status" value="1"/>
</dbReference>
<evidence type="ECO:0000256" key="3">
    <source>
        <dbReference type="ARBA" id="ARBA00022741"/>
    </source>
</evidence>
<dbReference type="GO" id="GO:0008270">
    <property type="term" value="F:zinc ion binding"/>
    <property type="evidence" value="ECO:0007669"/>
    <property type="project" value="UniProtKB-UniRule"/>
</dbReference>
<feature type="short sequence motif" description="'HIGH' region" evidence="7">
    <location>
        <begin position="44"/>
        <end position="54"/>
    </location>
</feature>
<dbReference type="PROSITE" id="PS00178">
    <property type="entry name" value="AA_TRNA_LIGASE_I"/>
    <property type="match status" value="1"/>
</dbReference>